<protein>
    <recommendedName>
        <fullName evidence="2">DUF7041 domain-containing protein</fullName>
    </recommendedName>
</protein>
<feature type="region of interest" description="Disordered" evidence="1">
    <location>
        <begin position="237"/>
        <end position="272"/>
    </location>
</feature>
<evidence type="ECO:0000313" key="3">
    <source>
        <dbReference type="EnsemblMetazoa" id="XP_016842905"/>
    </source>
</evidence>
<accession>A0A7M7IS66</accession>
<name>A0A7M7IS66_NASVI</name>
<dbReference type="AlphaFoldDB" id="A0A7M7IS66"/>
<dbReference type="PANTHER" id="PTHR33327:SF3">
    <property type="entry name" value="RNA-DIRECTED DNA POLYMERASE"/>
    <property type="match status" value="1"/>
</dbReference>
<dbReference type="Proteomes" id="UP000002358">
    <property type="component" value="Unassembled WGS sequence"/>
</dbReference>
<dbReference type="InterPro" id="IPR055469">
    <property type="entry name" value="DUF7041"/>
</dbReference>
<evidence type="ECO:0000313" key="4">
    <source>
        <dbReference type="Proteomes" id="UP000002358"/>
    </source>
</evidence>
<sequence>MADETPEAHATRLENELSAANALLTRLGSGRVDAYRTPKLPPFIRADPNMWFTQVDASFRHSNITVEGTKADFVIQSLDREAMAVIIDIAALEPQPTDIYTQIKRRLIASFASSTESKLRQLLKGQVLNDGKPSLTLSRLRHLDEGSRCDEAILKSIFLDQLHSNHRAILIASGIEDLNQLAILADKIVENTPSEARLAAVTNEVDSPNISSELKLLADLFSTVTVRIDKLESSVQASKAQSNYNSNKGGNRGRSRGRSKSRDPSELCLAHRKYPNNPTSCRKWCSEYSKWSSKN</sequence>
<evidence type="ECO:0000259" key="2">
    <source>
        <dbReference type="Pfam" id="PF23055"/>
    </source>
</evidence>
<reference evidence="3" key="1">
    <citation type="submission" date="2021-01" db="UniProtKB">
        <authorList>
            <consortium name="EnsemblMetazoa"/>
        </authorList>
    </citation>
    <scope>IDENTIFICATION</scope>
</reference>
<feature type="domain" description="DUF7041" evidence="2">
    <location>
        <begin position="40"/>
        <end position="124"/>
    </location>
</feature>
<keyword evidence="4" id="KW-1185">Reference proteome</keyword>
<evidence type="ECO:0000256" key="1">
    <source>
        <dbReference type="SAM" id="MobiDB-lite"/>
    </source>
</evidence>
<dbReference type="Pfam" id="PF23055">
    <property type="entry name" value="DUF7041"/>
    <property type="match status" value="1"/>
</dbReference>
<dbReference type="GeneID" id="107981447"/>
<dbReference type="KEGG" id="nvi:107981447"/>
<dbReference type="SMR" id="A0A7M7IS66"/>
<dbReference type="OrthoDB" id="7700887at2759"/>
<dbReference type="RefSeq" id="XP_016842905.1">
    <property type="nucleotide sequence ID" value="XM_016987416.1"/>
</dbReference>
<dbReference type="EnsemblMetazoa" id="XM_016987416">
    <property type="protein sequence ID" value="XP_016842905"/>
    <property type="gene ID" value="LOC107981447"/>
</dbReference>
<proteinExistence type="predicted"/>
<organism evidence="3 4">
    <name type="scientific">Nasonia vitripennis</name>
    <name type="common">Parasitic wasp</name>
    <dbReference type="NCBI Taxonomy" id="7425"/>
    <lineage>
        <taxon>Eukaryota</taxon>
        <taxon>Metazoa</taxon>
        <taxon>Ecdysozoa</taxon>
        <taxon>Arthropoda</taxon>
        <taxon>Hexapoda</taxon>
        <taxon>Insecta</taxon>
        <taxon>Pterygota</taxon>
        <taxon>Neoptera</taxon>
        <taxon>Endopterygota</taxon>
        <taxon>Hymenoptera</taxon>
        <taxon>Apocrita</taxon>
        <taxon>Proctotrupomorpha</taxon>
        <taxon>Chalcidoidea</taxon>
        <taxon>Pteromalidae</taxon>
        <taxon>Pteromalinae</taxon>
        <taxon>Nasonia</taxon>
    </lineage>
</organism>
<dbReference type="InParanoid" id="A0A7M7IS66"/>
<dbReference type="PANTHER" id="PTHR33327">
    <property type="entry name" value="ENDONUCLEASE"/>
    <property type="match status" value="1"/>
</dbReference>